<evidence type="ECO:0000256" key="2">
    <source>
        <dbReference type="ARBA" id="ARBA00023002"/>
    </source>
</evidence>
<protein>
    <submittedName>
        <fullName evidence="7">Aldehyde dehydrogenase family protein</fullName>
    </submittedName>
</protein>
<dbReference type="InterPro" id="IPR029510">
    <property type="entry name" value="Ald_DH_CS_GLU"/>
</dbReference>
<dbReference type="FunFam" id="3.40.309.10:FF:000012">
    <property type="entry name" value="Betaine aldehyde dehydrogenase"/>
    <property type="match status" value="1"/>
</dbReference>
<dbReference type="GO" id="GO:0004030">
    <property type="term" value="F:aldehyde dehydrogenase [NAD(P)+] activity"/>
    <property type="evidence" value="ECO:0007669"/>
    <property type="project" value="UniProtKB-ARBA"/>
</dbReference>
<evidence type="ECO:0000256" key="3">
    <source>
        <dbReference type="ARBA" id="ARBA00023097"/>
    </source>
</evidence>
<name>A0AAW9RA84_9HYPH</name>
<sequence>MHLEKLADLDKAQWVSLAEGLKLETRLFIDGDYVDAAGGGRFETVNPATGDVLATMSEGTEADIDIAVAAAKRAFRDGRWSKMAPRSRMAVMYGFADLIEQEADTLALLDTLDMGKPISDMVNIDLPACAETIRFMAECIDKIDGKVTATEANVLHCILRQPFGVVGAISPWNYPLLMAVWKIAPALAAGNTVVLKPAEQSPLSCIRLGELFVRAGGPAGVLNVVNGFGETAGRALALHNDVAKVSFTGSTEVGKLILQYAGQSNMKHVALECGGKSPQIILADVSDLERAATAAVNGIFSNQGEVCNAGSRMIVDRRIAGDFVDLFQKTARDSFSAGDPLDPGTSMGPLVTEEHRRRVLGYIEAGQKDGARLVFGGDAPQSPGAFVNPTLFADASNDMVIAREEIFGPVGTVIPVDGADEAISIANDTSYGLAAGLWTSNLDTAMRLIREIEAGVVWVNSFDEGDMTQPFGGWKQSGNARDKCFDSVVSYTQMKSAWIRHS</sequence>
<dbReference type="EMBL" id="JAZHOF010000001">
    <property type="protein sequence ID" value="MEJ8570149.1"/>
    <property type="molecule type" value="Genomic_DNA"/>
</dbReference>
<accession>A0AAW9RA84</accession>
<evidence type="ECO:0000259" key="6">
    <source>
        <dbReference type="Pfam" id="PF00171"/>
    </source>
</evidence>
<evidence type="ECO:0000256" key="1">
    <source>
        <dbReference type="ARBA" id="ARBA00009986"/>
    </source>
</evidence>
<evidence type="ECO:0000256" key="4">
    <source>
        <dbReference type="PROSITE-ProRule" id="PRU10007"/>
    </source>
</evidence>
<organism evidence="7 8">
    <name type="scientific">Microbaculum marinum</name>
    <dbReference type="NCBI Taxonomy" id="1764581"/>
    <lineage>
        <taxon>Bacteria</taxon>
        <taxon>Pseudomonadati</taxon>
        <taxon>Pseudomonadota</taxon>
        <taxon>Alphaproteobacteria</taxon>
        <taxon>Hyphomicrobiales</taxon>
        <taxon>Tepidamorphaceae</taxon>
        <taxon>Microbaculum</taxon>
    </lineage>
</organism>
<dbReference type="AlphaFoldDB" id="A0AAW9RA84"/>
<dbReference type="Gene3D" id="3.40.605.10">
    <property type="entry name" value="Aldehyde Dehydrogenase, Chain A, domain 1"/>
    <property type="match status" value="1"/>
</dbReference>
<evidence type="ECO:0000313" key="8">
    <source>
        <dbReference type="Proteomes" id="UP001378188"/>
    </source>
</evidence>
<dbReference type="RefSeq" id="WP_340327886.1">
    <property type="nucleotide sequence ID" value="NZ_JAZHOF010000001.1"/>
</dbReference>
<reference evidence="7 8" key="1">
    <citation type="submission" date="2024-02" db="EMBL/GenBank/DDBJ databases">
        <title>Genome analysis and characterization of Microbaculum marinisediminis sp. nov., isolated from marine sediment.</title>
        <authorList>
            <person name="Du Z.-J."/>
            <person name="Ye Y.-Q."/>
            <person name="Zhang Z.-R."/>
            <person name="Yuan S.-M."/>
            <person name="Zhang X.-Y."/>
        </authorList>
    </citation>
    <scope>NUCLEOTIDE SEQUENCE [LARGE SCALE GENOMIC DNA]</scope>
    <source>
        <strain evidence="7 8">SDUM1044001</strain>
    </source>
</reference>
<gene>
    <name evidence="7" type="ORF">V3328_01585</name>
</gene>
<comment type="caution">
    <text evidence="7">The sequence shown here is derived from an EMBL/GenBank/DDBJ whole genome shotgun (WGS) entry which is preliminary data.</text>
</comment>
<dbReference type="PROSITE" id="PS00070">
    <property type="entry name" value="ALDEHYDE_DEHYDR_CYS"/>
    <property type="match status" value="1"/>
</dbReference>
<keyword evidence="3" id="KW-0558">Oxidation</keyword>
<dbReference type="InterPro" id="IPR016160">
    <property type="entry name" value="Ald_DH_CS_CYS"/>
</dbReference>
<feature type="active site" evidence="4">
    <location>
        <position position="272"/>
    </location>
</feature>
<dbReference type="InterPro" id="IPR016161">
    <property type="entry name" value="Ald_DH/histidinol_DH"/>
</dbReference>
<keyword evidence="2 5" id="KW-0560">Oxidoreductase</keyword>
<dbReference type="SUPFAM" id="SSF53720">
    <property type="entry name" value="ALDH-like"/>
    <property type="match status" value="1"/>
</dbReference>
<evidence type="ECO:0000256" key="5">
    <source>
        <dbReference type="RuleBase" id="RU003345"/>
    </source>
</evidence>
<evidence type="ECO:0000313" key="7">
    <source>
        <dbReference type="EMBL" id="MEJ8570149.1"/>
    </source>
</evidence>
<dbReference type="Pfam" id="PF00171">
    <property type="entry name" value="Aldedh"/>
    <property type="match status" value="1"/>
</dbReference>
<dbReference type="Proteomes" id="UP001378188">
    <property type="component" value="Unassembled WGS sequence"/>
</dbReference>
<dbReference type="FunFam" id="3.40.605.10:FF:000001">
    <property type="entry name" value="Aldehyde dehydrogenase 1"/>
    <property type="match status" value="1"/>
</dbReference>
<keyword evidence="8" id="KW-1185">Reference proteome</keyword>
<dbReference type="PROSITE" id="PS00687">
    <property type="entry name" value="ALDEHYDE_DEHYDR_GLU"/>
    <property type="match status" value="1"/>
</dbReference>
<dbReference type="Gene3D" id="3.40.309.10">
    <property type="entry name" value="Aldehyde Dehydrogenase, Chain A, domain 2"/>
    <property type="match status" value="1"/>
</dbReference>
<dbReference type="InterPro" id="IPR016163">
    <property type="entry name" value="Ald_DH_C"/>
</dbReference>
<dbReference type="InterPro" id="IPR015590">
    <property type="entry name" value="Aldehyde_DH_dom"/>
</dbReference>
<comment type="similarity">
    <text evidence="1 5">Belongs to the aldehyde dehydrogenase family.</text>
</comment>
<dbReference type="PANTHER" id="PTHR11699">
    <property type="entry name" value="ALDEHYDE DEHYDROGENASE-RELATED"/>
    <property type="match status" value="1"/>
</dbReference>
<proteinExistence type="inferred from homology"/>
<feature type="domain" description="Aldehyde dehydrogenase" evidence="6">
    <location>
        <begin position="34"/>
        <end position="496"/>
    </location>
</feature>
<dbReference type="InterPro" id="IPR016162">
    <property type="entry name" value="Ald_DH_N"/>
</dbReference>